<organism evidence="1">
    <name type="scientific">freshwater metagenome</name>
    <dbReference type="NCBI Taxonomy" id="449393"/>
    <lineage>
        <taxon>unclassified sequences</taxon>
        <taxon>metagenomes</taxon>
        <taxon>ecological metagenomes</taxon>
    </lineage>
</organism>
<gene>
    <name evidence="2" type="ORF">UFOPK2656_00346</name>
    <name evidence="3" type="ORF">UFOPK3267_00971</name>
    <name evidence="4" type="ORF">UFOPK3651_00114</name>
    <name evidence="5" type="ORF">UFOPK3931_02342</name>
    <name evidence="1" type="ORF">UFOPK4189_00343</name>
</gene>
<evidence type="ECO:0000313" key="1">
    <source>
        <dbReference type="EMBL" id="CAB4362565.1"/>
    </source>
</evidence>
<dbReference type="EMBL" id="CAFBIY010000041">
    <property type="protein sequence ID" value="CAB4849679.1"/>
    <property type="molecule type" value="Genomic_DNA"/>
</dbReference>
<name>A0A6J6A152_9ZZZZ</name>
<proteinExistence type="predicted"/>
<evidence type="ECO:0000313" key="5">
    <source>
        <dbReference type="EMBL" id="CAB5003746.1"/>
    </source>
</evidence>
<dbReference type="EMBL" id="CAFBOL010000079">
    <property type="protein sequence ID" value="CAB5003746.1"/>
    <property type="molecule type" value="Genomic_DNA"/>
</dbReference>
<evidence type="ECO:0000313" key="2">
    <source>
        <dbReference type="EMBL" id="CAB4705979.1"/>
    </source>
</evidence>
<protein>
    <submittedName>
        <fullName evidence="1">Unannotated protein</fullName>
    </submittedName>
</protein>
<reference evidence="1" key="1">
    <citation type="submission" date="2020-05" db="EMBL/GenBank/DDBJ databases">
        <authorList>
            <person name="Chiriac C."/>
            <person name="Salcher M."/>
            <person name="Ghai R."/>
            <person name="Kavagutti S V."/>
        </authorList>
    </citation>
    <scope>NUCLEOTIDE SEQUENCE</scope>
</reference>
<dbReference type="AlphaFoldDB" id="A0A6J6A152"/>
<dbReference type="EMBL" id="CAFBMT010000001">
    <property type="protein sequence ID" value="CAB4910129.1"/>
    <property type="molecule type" value="Genomic_DNA"/>
</dbReference>
<dbReference type="EMBL" id="CAESGF010000002">
    <property type="protein sequence ID" value="CAB4362565.1"/>
    <property type="molecule type" value="Genomic_DNA"/>
</dbReference>
<evidence type="ECO:0000313" key="3">
    <source>
        <dbReference type="EMBL" id="CAB4849679.1"/>
    </source>
</evidence>
<accession>A0A6J6A152</accession>
<evidence type="ECO:0000313" key="4">
    <source>
        <dbReference type="EMBL" id="CAB4910129.1"/>
    </source>
</evidence>
<sequence length="70" mass="7387">MLLLVLVLVLVLAAAVVVLATVLSVVVDVDPLSEQAANEQASRRVAQRARRHIGGIVLSGADDTALRLPY</sequence>
<dbReference type="EMBL" id="CAEZYF010000002">
    <property type="protein sequence ID" value="CAB4705979.1"/>
    <property type="molecule type" value="Genomic_DNA"/>
</dbReference>